<dbReference type="InterPro" id="IPR003772">
    <property type="entry name" value="YceD"/>
</dbReference>
<dbReference type="AlphaFoldDB" id="A0A1I3FSY0"/>
<evidence type="ECO:0008006" key="3">
    <source>
        <dbReference type="Google" id="ProtNLM"/>
    </source>
</evidence>
<organism evidence="1 2">
    <name type="scientific">Selenomonas ruminantium</name>
    <dbReference type="NCBI Taxonomy" id="971"/>
    <lineage>
        <taxon>Bacteria</taxon>
        <taxon>Bacillati</taxon>
        <taxon>Bacillota</taxon>
        <taxon>Negativicutes</taxon>
        <taxon>Selenomonadales</taxon>
        <taxon>Selenomonadaceae</taxon>
        <taxon>Selenomonas</taxon>
    </lineage>
</organism>
<dbReference type="Pfam" id="PF02620">
    <property type="entry name" value="YceD"/>
    <property type="match status" value="1"/>
</dbReference>
<protein>
    <recommendedName>
        <fullName evidence="3">DUF177 domain-containing protein</fullName>
    </recommendedName>
</protein>
<gene>
    <name evidence="1" type="ORF">SAMN04487861_11739</name>
</gene>
<evidence type="ECO:0000313" key="2">
    <source>
        <dbReference type="Proteomes" id="UP000183639"/>
    </source>
</evidence>
<evidence type="ECO:0000313" key="1">
    <source>
        <dbReference type="EMBL" id="SFI14330.1"/>
    </source>
</evidence>
<proteinExistence type="predicted"/>
<dbReference type="PANTHER" id="PTHR34374">
    <property type="entry name" value="LARGE RIBOSOMAL RNA SUBUNIT ACCUMULATION PROTEIN YCED HOMOLOG 1, CHLOROPLASTIC"/>
    <property type="match status" value="1"/>
</dbReference>
<dbReference type="RefSeq" id="WP_075444455.1">
    <property type="nucleotide sequence ID" value="NZ_FOQK01000017.1"/>
</dbReference>
<dbReference type="EMBL" id="FOQK01000017">
    <property type="protein sequence ID" value="SFI14330.1"/>
    <property type="molecule type" value="Genomic_DNA"/>
</dbReference>
<accession>A0A1I3FSY0</accession>
<dbReference type="OrthoDB" id="9790372at2"/>
<sequence length="167" mass="18498">MMNVNIAELKTDLGRELPFSFTTTAAELDAVSDDYQFEGPIKVTGTVVYTGSCWRVAGKIEDVKTFVCGRCLAECREDQVHDFSEDFSREAAETEDLVNVFEGDMLDIQDMIRDTLLAAQPLSNICKPDCKGLCPVCGQNLNEGDCGCDRFVPDPRMAALQQLLKKD</sequence>
<dbReference type="Proteomes" id="UP000183639">
    <property type="component" value="Unassembled WGS sequence"/>
</dbReference>
<reference evidence="1 2" key="1">
    <citation type="submission" date="2016-10" db="EMBL/GenBank/DDBJ databases">
        <authorList>
            <person name="de Groot N.N."/>
        </authorList>
    </citation>
    <scope>NUCLEOTIDE SEQUENCE [LARGE SCALE GENOMIC DNA]</scope>
    <source>
        <strain evidence="1 2">Z108</strain>
    </source>
</reference>
<dbReference type="PANTHER" id="PTHR34374:SF1">
    <property type="entry name" value="LARGE RIBOSOMAL RNA SUBUNIT ACCUMULATION PROTEIN YCED HOMOLOG 1, CHLOROPLASTIC"/>
    <property type="match status" value="1"/>
</dbReference>
<name>A0A1I3FSY0_SELRU</name>